<dbReference type="GO" id="GO:0000976">
    <property type="term" value="F:transcription cis-regulatory region binding"/>
    <property type="evidence" value="ECO:0007669"/>
    <property type="project" value="TreeGrafter"/>
</dbReference>
<name>A0A485M1I0_9ZZZZ</name>
<dbReference type="PRINTS" id="PR00455">
    <property type="entry name" value="HTHTETR"/>
</dbReference>
<dbReference type="InterPro" id="IPR050109">
    <property type="entry name" value="HTH-type_TetR-like_transc_reg"/>
</dbReference>
<dbReference type="PANTHER" id="PTHR30055">
    <property type="entry name" value="HTH-TYPE TRANSCRIPTIONAL REGULATOR RUTR"/>
    <property type="match status" value="1"/>
</dbReference>
<dbReference type="Gene3D" id="1.10.357.10">
    <property type="entry name" value="Tetracycline Repressor, domain 2"/>
    <property type="match status" value="1"/>
</dbReference>
<reference evidence="6" key="1">
    <citation type="submission" date="2019-03" db="EMBL/GenBank/DDBJ databases">
        <authorList>
            <person name="Hao L."/>
        </authorList>
    </citation>
    <scope>NUCLEOTIDE SEQUENCE</scope>
</reference>
<keyword evidence="2" id="KW-0805">Transcription regulation</keyword>
<dbReference type="Pfam" id="PF13977">
    <property type="entry name" value="TetR_C_6"/>
    <property type="match status" value="1"/>
</dbReference>
<organism evidence="6">
    <name type="scientific">anaerobic digester metagenome</name>
    <dbReference type="NCBI Taxonomy" id="1263854"/>
    <lineage>
        <taxon>unclassified sequences</taxon>
        <taxon>metagenomes</taxon>
        <taxon>ecological metagenomes</taxon>
    </lineage>
</organism>
<evidence type="ECO:0000256" key="2">
    <source>
        <dbReference type="ARBA" id="ARBA00023015"/>
    </source>
</evidence>
<proteinExistence type="predicted"/>
<dbReference type="InterPro" id="IPR009057">
    <property type="entry name" value="Homeodomain-like_sf"/>
</dbReference>
<dbReference type="InterPro" id="IPR001647">
    <property type="entry name" value="HTH_TetR"/>
</dbReference>
<dbReference type="PROSITE" id="PS50977">
    <property type="entry name" value="HTH_TETR_2"/>
    <property type="match status" value="1"/>
</dbReference>
<dbReference type="Pfam" id="PF00440">
    <property type="entry name" value="TetR_N"/>
    <property type="match status" value="1"/>
</dbReference>
<evidence type="ECO:0000259" key="5">
    <source>
        <dbReference type="PROSITE" id="PS50977"/>
    </source>
</evidence>
<evidence type="ECO:0000256" key="1">
    <source>
        <dbReference type="ARBA" id="ARBA00022491"/>
    </source>
</evidence>
<dbReference type="EMBL" id="CAADRM010000109">
    <property type="protein sequence ID" value="VFU15844.1"/>
    <property type="molecule type" value="Genomic_DNA"/>
</dbReference>
<dbReference type="InterPro" id="IPR039538">
    <property type="entry name" value="BetI_C"/>
</dbReference>
<keyword evidence="4" id="KW-0804">Transcription</keyword>
<feature type="domain" description="HTH tetR-type" evidence="5">
    <location>
        <begin position="9"/>
        <end position="69"/>
    </location>
</feature>
<gene>
    <name evidence="6" type="primary">yfiR</name>
    <name evidence="6" type="ORF">SCFA_450074</name>
</gene>
<keyword evidence="3" id="KW-0238">DNA-binding</keyword>
<accession>A0A485M1I0</accession>
<protein>
    <submittedName>
        <fullName evidence="6">Putative HTH-type transcriptional regulator YfiR</fullName>
    </submittedName>
</protein>
<dbReference type="SUPFAM" id="SSF46689">
    <property type="entry name" value="Homeodomain-like"/>
    <property type="match status" value="1"/>
</dbReference>
<dbReference type="InterPro" id="IPR036271">
    <property type="entry name" value="Tet_transcr_reg_TetR-rel_C_sf"/>
</dbReference>
<dbReference type="PANTHER" id="PTHR30055:SF234">
    <property type="entry name" value="HTH-TYPE TRANSCRIPTIONAL REGULATOR BETI"/>
    <property type="match status" value="1"/>
</dbReference>
<evidence type="ECO:0000256" key="4">
    <source>
        <dbReference type="ARBA" id="ARBA00023163"/>
    </source>
</evidence>
<dbReference type="GO" id="GO:0003700">
    <property type="term" value="F:DNA-binding transcription factor activity"/>
    <property type="evidence" value="ECO:0007669"/>
    <property type="project" value="TreeGrafter"/>
</dbReference>
<keyword evidence="1" id="KW-0678">Repressor</keyword>
<evidence type="ECO:0000313" key="6">
    <source>
        <dbReference type="EMBL" id="VFU15844.1"/>
    </source>
</evidence>
<dbReference type="SUPFAM" id="SSF48498">
    <property type="entry name" value="Tetracyclin repressor-like, C-terminal domain"/>
    <property type="match status" value="1"/>
</dbReference>
<sequence length="215" mass="24196">MKGPRVSSEIRKQQILAAAKRCFQRKGYAQTTIDEIAAEYGMSKGSIYWHYPSKKAVLIDLFRVFVEETLNRILTEIGSIRSARDRITAIGEHLARSLQEDMELYSALIVFWESSFVDESIREMLLDQYHLYDRILTGLLDDGERAGEFVVPDKKIYSALMIAMMEGVIVRQVLSKDLDLAEICRSVAGVMNRLLPEKGSKTAPAGSLNTGKDEG</sequence>
<dbReference type="AlphaFoldDB" id="A0A485M1I0"/>
<evidence type="ECO:0000256" key="3">
    <source>
        <dbReference type="ARBA" id="ARBA00023125"/>
    </source>
</evidence>